<evidence type="ECO:0000256" key="1">
    <source>
        <dbReference type="SAM" id="MobiDB-lite"/>
    </source>
</evidence>
<reference evidence="3" key="1">
    <citation type="submission" date="2021-09" db="EMBL/GenBank/DDBJ databases">
        <authorList>
            <consortium name="Infravec"/>
            <person name="Campbell I L."/>
            <person name="Maslen G."/>
            <person name="Yates A."/>
        </authorList>
    </citation>
    <scope>NUCLEOTIDE SEQUENCE [LARGE SCALE GENOMIC DNA]</scope>
    <source>
        <strain evidence="3">Infravec2 EBRE</strain>
    </source>
</reference>
<reference evidence="2" key="2">
    <citation type="submission" date="2024-04" db="UniProtKB">
        <authorList>
            <consortium name="EnsemblMetazoa"/>
        </authorList>
    </citation>
    <scope>IDENTIFICATION</scope>
    <source>
        <strain evidence="2">EBRO</strain>
    </source>
</reference>
<feature type="compositionally biased region" description="Basic residues" evidence="1">
    <location>
        <begin position="86"/>
        <end position="100"/>
    </location>
</feature>
<dbReference type="EnsemblMetazoa" id="ENSAATROPT016850">
    <property type="protein sequence ID" value="ENSAATROPP014836"/>
    <property type="gene ID" value="ENSAATROPG013795"/>
</dbReference>
<protein>
    <submittedName>
        <fullName evidence="2">Uncharacterized protein</fullName>
    </submittedName>
</protein>
<evidence type="ECO:0000313" key="3">
    <source>
        <dbReference type="Proteomes" id="UP000075880"/>
    </source>
</evidence>
<name>A0AAG5DW42_ANOAO</name>
<dbReference type="Proteomes" id="UP000075880">
    <property type="component" value="Unassembled WGS sequence"/>
</dbReference>
<feature type="region of interest" description="Disordered" evidence="1">
    <location>
        <begin position="86"/>
        <end position="143"/>
    </location>
</feature>
<organism evidence="2 3">
    <name type="scientific">Anopheles atroparvus</name>
    <name type="common">European mosquito</name>
    <dbReference type="NCBI Taxonomy" id="41427"/>
    <lineage>
        <taxon>Eukaryota</taxon>
        <taxon>Metazoa</taxon>
        <taxon>Ecdysozoa</taxon>
        <taxon>Arthropoda</taxon>
        <taxon>Hexapoda</taxon>
        <taxon>Insecta</taxon>
        <taxon>Pterygota</taxon>
        <taxon>Neoptera</taxon>
        <taxon>Endopterygota</taxon>
        <taxon>Diptera</taxon>
        <taxon>Nematocera</taxon>
        <taxon>Culicoidea</taxon>
        <taxon>Culicidae</taxon>
        <taxon>Anophelinae</taxon>
        <taxon>Anopheles</taxon>
    </lineage>
</organism>
<evidence type="ECO:0000313" key="2">
    <source>
        <dbReference type="EnsemblMetazoa" id="ENSAATROPP014838"/>
    </source>
</evidence>
<sequence>GCRSLQPQTACGRAEFSSAINSCAIKTNRRERGARRVDSPLLPSPINAVTFLVRSTNKGGGGSSSNPTPSRLARLIFGTNVLFSSQRKKKKLRTNKKKKETRTANRQRTEVSPTKPRRALPSRQCSADCGSHGTGGNLSPRNPVLSFPLQTRACVRAWEAKVKCVEGVECALVPFLNQAPDR</sequence>
<dbReference type="AlphaFoldDB" id="A0AAG5DW42"/>
<dbReference type="EnsemblMetazoa" id="ENSAATROPT016852">
    <property type="protein sequence ID" value="ENSAATROPP014838"/>
    <property type="gene ID" value="ENSAATROPG013795"/>
</dbReference>
<proteinExistence type="predicted"/>
<keyword evidence="3" id="KW-1185">Reference proteome</keyword>
<accession>A0AAG5DW42</accession>